<evidence type="ECO:0000313" key="1">
    <source>
        <dbReference type="EMBL" id="KKM27455.1"/>
    </source>
</evidence>
<reference evidence="1" key="1">
    <citation type="journal article" date="2015" name="Nature">
        <title>Complex archaea that bridge the gap between prokaryotes and eukaryotes.</title>
        <authorList>
            <person name="Spang A."/>
            <person name="Saw J.H."/>
            <person name="Jorgensen S.L."/>
            <person name="Zaremba-Niedzwiedzka K."/>
            <person name="Martijn J."/>
            <person name="Lind A.E."/>
            <person name="van Eijk R."/>
            <person name="Schleper C."/>
            <person name="Guy L."/>
            <person name="Ettema T.J."/>
        </authorList>
    </citation>
    <scope>NUCLEOTIDE SEQUENCE</scope>
</reference>
<protein>
    <submittedName>
        <fullName evidence="1">Uncharacterized protein</fullName>
    </submittedName>
</protein>
<comment type="caution">
    <text evidence="1">The sequence shown here is derived from an EMBL/GenBank/DDBJ whole genome shotgun (WGS) entry which is preliminary data.</text>
</comment>
<accession>A0A0F9LJ04</accession>
<gene>
    <name evidence="1" type="ORF">LCGC14_1574500</name>
</gene>
<sequence>MSRAYSAMTTLVTTKLQSGGTADFSVAEVDFQLEESLKEFSTYRPHLVDVIFKIEGRYGNATETSADNIIDTTKGHFVAADTTTEKVVHNTTDKNYSVILSGTAGSFTSTAKVGIAPDNITINDHYEIYNKRCWNHRQVFIGDMPEYENIDSVEYPIGVRRNFRRYDKVLEIDKASIPDTNSNTAVVNSPANADVLIRFNMPHQLSQLTDLSAVVASSAIVGATTISGSAFQSAGTIETGSEFNVENHRSTYVIASQTTIASNTAIISFYPPLEAVANTATILTFRKSSLEPDAEEIFAELAAARLMISKAPKFFNAISLGGGVV</sequence>
<proteinExistence type="predicted"/>
<feature type="non-terminal residue" evidence="1">
    <location>
        <position position="325"/>
    </location>
</feature>
<name>A0A0F9LJ04_9ZZZZ</name>
<dbReference type="AlphaFoldDB" id="A0A0F9LJ04"/>
<dbReference type="EMBL" id="LAZR01012319">
    <property type="protein sequence ID" value="KKM27455.1"/>
    <property type="molecule type" value="Genomic_DNA"/>
</dbReference>
<organism evidence="1">
    <name type="scientific">marine sediment metagenome</name>
    <dbReference type="NCBI Taxonomy" id="412755"/>
    <lineage>
        <taxon>unclassified sequences</taxon>
        <taxon>metagenomes</taxon>
        <taxon>ecological metagenomes</taxon>
    </lineage>
</organism>